<keyword evidence="3" id="KW-1185">Reference proteome</keyword>
<feature type="compositionally biased region" description="Basic and acidic residues" evidence="1">
    <location>
        <begin position="7"/>
        <end position="28"/>
    </location>
</feature>
<proteinExistence type="predicted"/>
<evidence type="ECO:0000256" key="1">
    <source>
        <dbReference type="SAM" id="MobiDB-lite"/>
    </source>
</evidence>
<gene>
    <name evidence="2" type="ORF">WR25_22012</name>
</gene>
<evidence type="ECO:0000313" key="3">
    <source>
        <dbReference type="Proteomes" id="UP000218231"/>
    </source>
</evidence>
<comment type="caution">
    <text evidence="2">The sequence shown here is derived from an EMBL/GenBank/DDBJ whole genome shotgun (WGS) entry which is preliminary data.</text>
</comment>
<organism evidence="2 3">
    <name type="scientific">Diploscapter pachys</name>
    <dbReference type="NCBI Taxonomy" id="2018661"/>
    <lineage>
        <taxon>Eukaryota</taxon>
        <taxon>Metazoa</taxon>
        <taxon>Ecdysozoa</taxon>
        <taxon>Nematoda</taxon>
        <taxon>Chromadorea</taxon>
        <taxon>Rhabditida</taxon>
        <taxon>Rhabditina</taxon>
        <taxon>Rhabditomorpha</taxon>
        <taxon>Rhabditoidea</taxon>
        <taxon>Rhabditidae</taxon>
        <taxon>Diploscapter</taxon>
    </lineage>
</organism>
<reference evidence="2 3" key="1">
    <citation type="journal article" date="2017" name="Curr. Biol.">
        <title>Genome architecture and evolution of a unichromosomal asexual nematode.</title>
        <authorList>
            <person name="Fradin H."/>
            <person name="Zegar C."/>
            <person name="Gutwein M."/>
            <person name="Lucas J."/>
            <person name="Kovtun M."/>
            <person name="Corcoran D."/>
            <person name="Baugh L.R."/>
            <person name="Kiontke K."/>
            <person name="Gunsalus K."/>
            <person name="Fitch D.H."/>
            <person name="Piano F."/>
        </authorList>
    </citation>
    <scope>NUCLEOTIDE SEQUENCE [LARGE SCALE GENOMIC DNA]</scope>
    <source>
        <strain evidence="2">PF1309</strain>
    </source>
</reference>
<dbReference type="AlphaFoldDB" id="A0A2A2JR91"/>
<dbReference type="Proteomes" id="UP000218231">
    <property type="component" value="Unassembled WGS sequence"/>
</dbReference>
<accession>A0A2A2JR91</accession>
<name>A0A2A2JR91_9BILA</name>
<sequence>MGNGESKIQEKELEVEDNSNRRKQELEQVGEEYRQRLEELRLENERQQSEMEERRQAEKRRLEHEQELVSSIFFFCFKLKLF</sequence>
<feature type="region of interest" description="Disordered" evidence="1">
    <location>
        <begin position="1"/>
        <end position="28"/>
    </location>
</feature>
<dbReference type="EMBL" id="LIAE01010269">
    <property type="protein sequence ID" value="PAV64190.1"/>
    <property type="molecule type" value="Genomic_DNA"/>
</dbReference>
<protein>
    <submittedName>
        <fullName evidence="2">Uncharacterized protein</fullName>
    </submittedName>
</protein>
<evidence type="ECO:0000313" key="2">
    <source>
        <dbReference type="EMBL" id="PAV64190.1"/>
    </source>
</evidence>